<sequence>MPGNFRQMSQMFCLVTVLVIMAISPAWSAPEEDLITDLPYLTFTPTFRQYSGYLRALDGKMLHYWFIESENSPQSDPLVLWLNGGPGCSSLFGLLGENGPLRMVPERAVEKNPFGWTKVANMLYLEAPAGVGFSFSKSKDYSTNDDDTAINNFAALKDFFRKFPEYKDHDFYISGESYAGYYIPTLVSLIIDSPVFNLKGFFIGNSFSSATLNSDGKLYFIADHGLISQQLFTKLLDSCCPVKDTSNCSFSIRSAFSEKCRLTINEALRGLNNLDPYNIYAETTTQSENSCDPMLNLQNQLYLAGNKNRTIKVPTCELYGDSLSDYLNLPEVRRALHIPQEVKTWVQCAETLVTSTSEHRNRQEEGCPYFAKALFIMGFRAVRSNALFRSEDDTALNLDKTSQRFSTPGYVLTLDHSNSE</sequence>
<dbReference type="GO" id="GO:0004185">
    <property type="term" value="F:serine-type carboxypeptidase activity"/>
    <property type="evidence" value="ECO:0007669"/>
    <property type="project" value="UniProtKB-UniRule"/>
</dbReference>
<dbReference type="InterPro" id="IPR018202">
    <property type="entry name" value="Ser_caboxypep_ser_AS"/>
</dbReference>
<dbReference type="AlphaFoldDB" id="A0AAV4C846"/>
<evidence type="ECO:0000256" key="4">
    <source>
        <dbReference type="ARBA" id="ARBA00022801"/>
    </source>
</evidence>
<proteinExistence type="inferred from homology"/>
<evidence type="ECO:0000256" key="2">
    <source>
        <dbReference type="ARBA" id="ARBA00022645"/>
    </source>
</evidence>
<reference evidence="6 7" key="1">
    <citation type="journal article" date="2021" name="Elife">
        <title>Chloroplast acquisition without the gene transfer in kleptoplastic sea slugs, Plakobranchus ocellatus.</title>
        <authorList>
            <person name="Maeda T."/>
            <person name="Takahashi S."/>
            <person name="Yoshida T."/>
            <person name="Shimamura S."/>
            <person name="Takaki Y."/>
            <person name="Nagai Y."/>
            <person name="Toyoda A."/>
            <person name="Suzuki Y."/>
            <person name="Arimoto A."/>
            <person name="Ishii H."/>
            <person name="Satoh N."/>
            <person name="Nishiyama T."/>
            <person name="Hasebe M."/>
            <person name="Maruyama T."/>
            <person name="Minagawa J."/>
            <person name="Obokata J."/>
            <person name="Shigenobu S."/>
        </authorList>
    </citation>
    <scope>NUCLEOTIDE SEQUENCE [LARGE SCALE GENOMIC DNA]</scope>
</reference>
<evidence type="ECO:0000256" key="1">
    <source>
        <dbReference type="ARBA" id="ARBA00009431"/>
    </source>
</evidence>
<organism evidence="6 7">
    <name type="scientific">Plakobranchus ocellatus</name>
    <dbReference type="NCBI Taxonomy" id="259542"/>
    <lineage>
        <taxon>Eukaryota</taxon>
        <taxon>Metazoa</taxon>
        <taxon>Spiralia</taxon>
        <taxon>Lophotrochozoa</taxon>
        <taxon>Mollusca</taxon>
        <taxon>Gastropoda</taxon>
        <taxon>Heterobranchia</taxon>
        <taxon>Euthyneura</taxon>
        <taxon>Panpulmonata</taxon>
        <taxon>Sacoglossa</taxon>
        <taxon>Placobranchoidea</taxon>
        <taxon>Plakobranchidae</taxon>
        <taxon>Plakobranchus</taxon>
    </lineage>
</organism>
<keyword evidence="5" id="KW-0732">Signal</keyword>
<dbReference type="Proteomes" id="UP000735302">
    <property type="component" value="Unassembled WGS sequence"/>
</dbReference>
<keyword evidence="2 5" id="KW-0121">Carboxypeptidase</keyword>
<keyword evidence="4 5" id="KW-0378">Hydrolase</keyword>
<evidence type="ECO:0000313" key="7">
    <source>
        <dbReference type="Proteomes" id="UP000735302"/>
    </source>
</evidence>
<comment type="caution">
    <text evidence="6">The sequence shown here is derived from an EMBL/GenBank/DDBJ whole genome shotgun (WGS) entry which is preliminary data.</text>
</comment>
<dbReference type="Gene3D" id="3.40.50.1820">
    <property type="entry name" value="alpha/beta hydrolase"/>
    <property type="match status" value="1"/>
</dbReference>
<dbReference type="PROSITE" id="PS00131">
    <property type="entry name" value="CARBOXYPEPT_SER_SER"/>
    <property type="match status" value="1"/>
</dbReference>
<dbReference type="PRINTS" id="PR00724">
    <property type="entry name" value="CRBOXYPTASEC"/>
</dbReference>
<dbReference type="EMBL" id="BLXT01005987">
    <property type="protein sequence ID" value="GFO28043.1"/>
    <property type="molecule type" value="Genomic_DNA"/>
</dbReference>
<dbReference type="InterPro" id="IPR001563">
    <property type="entry name" value="Peptidase_S10"/>
</dbReference>
<keyword evidence="3 5" id="KW-0645">Protease</keyword>
<accession>A0AAV4C846</accession>
<evidence type="ECO:0000256" key="5">
    <source>
        <dbReference type="RuleBase" id="RU361156"/>
    </source>
</evidence>
<evidence type="ECO:0000313" key="6">
    <source>
        <dbReference type="EMBL" id="GFO28043.1"/>
    </source>
</evidence>
<protein>
    <recommendedName>
        <fullName evidence="5">Carboxypeptidase</fullName>
        <ecNumber evidence="5">3.4.16.-</ecNumber>
    </recommendedName>
</protein>
<feature type="signal peptide" evidence="5">
    <location>
        <begin position="1"/>
        <end position="28"/>
    </location>
</feature>
<feature type="chain" id="PRO_5043107305" description="Carboxypeptidase" evidence="5">
    <location>
        <begin position="29"/>
        <end position="420"/>
    </location>
</feature>
<gene>
    <name evidence="6" type="ORF">PoB_005454800</name>
</gene>
<dbReference type="PANTHER" id="PTHR11802">
    <property type="entry name" value="SERINE PROTEASE FAMILY S10 SERINE CARBOXYPEPTIDASE"/>
    <property type="match status" value="1"/>
</dbReference>
<dbReference type="GO" id="GO:0031647">
    <property type="term" value="P:regulation of protein stability"/>
    <property type="evidence" value="ECO:0007669"/>
    <property type="project" value="UniProtKB-ARBA"/>
</dbReference>
<evidence type="ECO:0000256" key="3">
    <source>
        <dbReference type="ARBA" id="ARBA00022670"/>
    </source>
</evidence>
<dbReference type="Pfam" id="PF00450">
    <property type="entry name" value="Peptidase_S10"/>
    <property type="match status" value="1"/>
</dbReference>
<dbReference type="EC" id="3.4.16.-" evidence="5"/>
<name>A0AAV4C846_9GAST</name>
<dbReference type="FunFam" id="3.40.50.1820:FF:000335">
    <property type="entry name" value="Carboxypeptidase"/>
    <property type="match status" value="1"/>
</dbReference>
<dbReference type="InterPro" id="IPR029058">
    <property type="entry name" value="AB_hydrolase_fold"/>
</dbReference>
<dbReference type="GO" id="GO:0006508">
    <property type="term" value="P:proteolysis"/>
    <property type="evidence" value="ECO:0007669"/>
    <property type="project" value="UniProtKB-KW"/>
</dbReference>
<dbReference type="PANTHER" id="PTHR11802:SF201">
    <property type="entry name" value="CARBOXYPEPTIDASE"/>
    <property type="match status" value="1"/>
</dbReference>
<keyword evidence="7" id="KW-1185">Reference proteome</keyword>
<dbReference type="GO" id="GO:1904715">
    <property type="term" value="P:negative regulation of chaperone-mediated autophagy"/>
    <property type="evidence" value="ECO:0007669"/>
    <property type="project" value="UniProtKB-ARBA"/>
</dbReference>
<comment type="similarity">
    <text evidence="1 5">Belongs to the peptidase S10 family.</text>
</comment>
<dbReference type="SUPFAM" id="SSF53474">
    <property type="entry name" value="alpha/beta-Hydrolases"/>
    <property type="match status" value="1"/>
</dbReference>